<dbReference type="KEGG" id="cpyr:CYJ47_04945"/>
<dbReference type="AlphaFoldDB" id="A0AAF0YWB2"/>
<name>A0AAF0YWB2_9CORY</name>
<evidence type="ECO:0000313" key="3">
    <source>
        <dbReference type="Proteomes" id="UP000234560"/>
    </source>
</evidence>
<gene>
    <name evidence="2" type="ORF">CYJ47_04945</name>
</gene>
<feature type="signal peptide" evidence="1">
    <location>
        <begin position="1"/>
        <end position="30"/>
    </location>
</feature>
<evidence type="ECO:0008006" key="4">
    <source>
        <dbReference type="Google" id="ProtNLM"/>
    </source>
</evidence>
<accession>A0AAF0YWB2</accession>
<organism evidence="2 3">
    <name type="scientific">Corynebacterium pyruviciproducens</name>
    <dbReference type="NCBI Taxonomy" id="598660"/>
    <lineage>
        <taxon>Bacteria</taxon>
        <taxon>Bacillati</taxon>
        <taxon>Actinomycetota</taxon>
        <taxon>Actinomycetes</taxon>
        <taxon>Mycobacteriales</taxon>
        <taxon>Corynebacteriaceae</taxon>
        <taxon>Corynebacterium</taxon>
    </lineage>
</organism>
<evidence type="ECO:0000313" key="2">
    <source>
        <dbReference type="EMBL" id="WOT03114.1"/>
    </source>
</evidence>
<dbReference type="Proteomes" id="UP000234560">
    <property type="component" value="Chromosome"/>
</dbReference>
<reference evidence="2" key="2">
    <citation type="submission" date="2023-10" db="EMBL/GenBank/DDBJ databases">
        <authorList>
            <person name="Choi B."/>
        </authorList>
    </citation>
    <scope>NUCLEOTIDE SEQUENCE</scope>
    <source>
        <strain evidence="2">UMB0763</strain>
    </source>
</reference>
<keyword evidence="1" id="KW-0732">Signal</keyword>
<dbReference type="EMBL" id="CP136958">
    <property type="protein sequence ID" value="WOT03114.1"/>
    <property type="molecule type" value="Genomic_DNA"/>
</dbReference>
<reference evidence="2" key="1">
    <citation type="submission" date="2017-12" db="EMBL/GenBank/DDBJ databases">
        <authorList>
            <person name="Thomas-White K."/>
            <person name="Wolfe A.J."/>
        </authorList>
    </citation>
    <scope>NUCLEOTIDE SEQUENCE</scope>
    <source>
        <strain evidence="2">UMB0763</strain>
    </source>
</reference>
<feature type="chain" id="PRO_5042248179" description="Cell wall anchor protein" evidence="1">
    <location>
        <begin position="31"/>
        <end position="116"/>
    </location>
</feature>
<dbReference type="RefSeq" id="WP_101678270.1">
    <property type="nucleotide sequence ID" value="NZ_CAMIHY010000013.1"/>
</dbReference>
<sequence>MKENRTRLSALALSGALLTGALLPVAPAQAAPNASGSSDSEVIDCQAIYADRNSRPKTGFLTDSSIIDFFFGLTTKGYSTDENGCAVPKSDVKLSIITPVLAILGFSNWLKKKEVI</sequence>
<protein>
    <recommendedName>
        <fullName evidence="4">Cell wall anchor protein</fullName>
    </recommendedName>
</protein>
<proteinExistence type="predicted"/>
<evidence type="ECO:0000256" key="1">
    <source>
        <dbReference type="SAM" id="SignalP"/>
    </source>
</evidence>